<sequence length="141" mass="15717">MCRKRFKVPRQPSRHSMNAMRKATAQSERQNTTVQLSPIWMKRAMVPPKLHISADRKTRSMPIRSSRGETAGKAVEDGATGDEAVSVMAGDCQRVAFDTMHQGRQRTASQSRSAKAQNRRDPASGEAWRTSAGIIPGNRRR</sequence>
<protein>
    <submittedName>
        <fullName evidence="2">Uncharacterized protein</fullName>
    </submittedName>
</protein>
<feature type="region of interest" description="Disordered" evidence="1">
    <location>
        <begin position="47"/>
        <end position="79"/>
    </location>
</feature>
<organism evidence="2 3">
    <name type="scientific">Mesorhizobium plurifarium</name>
    <dbReference type="NCBI Taxonomy" id="69974"/>
    <lineage>
        <taxon>Bacteria</taxon>
        <taxon>Pseudomonadati</taxon>
        <taxon>Pseudomonadota</taxon>
        <taxon>Alphaproteobacteria</taxon>
        <taxon>Hyphomicrobiales</taxon>
        <taxon>Phyllobacteriaceae</taxon>
        <taxon>Mesorhizobium</taxon>
    </lineage>
</organism>
<proteinExistence type="predicted"/>
<name>A0A0K2W363_MESPL</name>
<gene>
    <name evidence="2" type="ORF">MPL1032_30033</name>
</gene>
<accession>A0A0K2W363</accession>
<feature type="region of interest" description="Disordered" evidence="1">
    <location>
        <begin position="99"/>
        <end position="141"/>
    </location>
</feature>
<feature type="compositionally biased region" description="Polar residues" evidence="1">
    <location>
        <begin position="105"/>
        <end position="116"/>
    </location>
</feature>
<evidence type="ECO:0000313" key="2">
    <source>
        <dbReference type="EMBL" id="CDX60047.1"/>
    </source>
</evidence>
<evidence type="ECO:0000256" key="1">
    <source>
        <dbReference type="SAM" id="MobiDB-lite"/>
    </source>
</evidence>
<dbReference type="Proteomes" id="UP000182888">
    <property type="component" value="Unassembled WGS sequence"/>
</dbReference>
<dbReference type="EMBL" id="CCND01000023">
    <property type="protein sequence ID" value="CDX60047.1"/>
    <property type="molecule type" value="Genomic_DNA"/>
</dbReference>
<dbReference type="AlphaFoldDB" id="A0A0K2W363"/>
<feature type="region of interest" description="Disordered" evidence="1">
    <location>
        <begin position="1"/>
        <end position="31"/>
    </location>
</feature>
<evidence type="ECO:0000313" key="3">
    <source>
        <dbReference type="Proteomes" id="UP000182888"/>
    </source>
</evidence>
<reference evidence="3" key="1">
    <citation type="submission" date="2014-08" db="EMBL/GenBank/DDBJ databases">
        <authorList>
            <person name="Edwards T."/>
        </authorList>
    </citation>
    <scope>NUCLEOTIDE SEQUENCE [LARGE SCALE GENOMIC DNA]</scope>
</reference>